<organism evidence="1 2">
    <name type="scientific">Tautonia plasticadhaerens</name>
    <dbReference type="NCBI Taxonomy" id="2527974"/>
    <lineage>
        <taxon>Bacteria</taxon>
        <taxon>Pseudomonadati</taxon>
        <taxon>Planctomycetota</taxon>
        <taxon>Planctomycetia</taxon>
        <taxon>Isosphaerales</taxon>
        <taxon>Isosphaeraceae</taxon>
        <taxon>Tautonia</taxon>
    </lineage>
</organism>
<dbReference type="RefSeq" id="WP_145272683.1">
    <property type="nucleotide sequence ID" value="NZ_CP036426.1"/>
</dbReference>
<evidence type="ECO:0000313" key="1">
    <source>
        <dbReference type="EMBL" id="QDV36421.1"/>
    </source>
</evidence>
<protein>
    <submittedName>
        <fullName evidence="1">Uncharacterized protein</fullName>
    </submittedName>
</protein>
<accession>A0A518H6G2</accession>
<dbReference type="AlphaFoldDB" id="A0A518H6G2"/>
<proteinExistence type="predicted"/>
<dbReference type="EMBL" id="CP036426">
    <property type="protein sequence ID" value="QDV36421.1"/>
    <property type="molecule type" value="Genomic_DNA"/>
</dbReference>
<sequence>MSDTTTRTLIANTCRIDVHPFDFKSVEQELYLLDDGSYLVEIRRQQGRSHIDLDEAQATEWLRDQIFSYPNIDTAYQGSLR</sequence>
<keyword evidence="2" id="KW-1185">Reference proteome</keyword>
<gene>
    <name evidence="1" type="ORF">ElP_43450</name>
</gene>
<dbReference type="KEGG" id="tpla:ElP_43450"/>
<evidence type="ECO:0000313" key="2">
    <source>
        <dbReference type="Proteomes" id="UP000317835"/>
    </source>
</evidence>
<name>A0A518H6G2_9BACT</name>
<reference evidence="1 2" key="1">
    <citation type="submission" date="2019-02" db="EMBL/GenBank/DDBJ databases">
        <title>Deep-cultivation of Planctomycetes and their phenomic and genomic characterization uncovers novel biology.</title>
        <authorList>
            <person name="Wiegand S."/>
            <person name="Jogler M."/>
            <person name="Boedeker C."/>
            <person name="Pinto D."/>
            <person name="Vollmers J."/>
            <person name="Rivas-Marin E."/>
            <person name="Kohn T."/>
            <person name="Peeters S.H."/>
            <person name="Heuer A."/>
            <person name="Rast P."/>
            <person name="Oberbeckmann S."/>
            <person name="Bunk B."/>
            <person name="Jeske O."/>
            <person name="Meyerdierks A."/>
            <person name="Storesund J.E."/>
            <person name="Kallscheuer N."/>
            <person name="Luecker S."/>
            <person name="Lage O.M."/>
            <person name="Pohl T."/>
            <person name="Merkel B.J."/>
            <person name="Hornburger P."/>
            <person name="Mueller R.-W."/>
            <person name="Bruemmer F."/>
            <person name="Labrenz M."/>
            <person name="Spormann A.M."/>
            <person name="Op den Camp H."/>
            <person name="Overmann J."/>
            <person name="Amann R."/>
            <person name="Jetten M.S.M."/>
            <person name="Mascher T."/>
            <person name="Medema M.H."/>
            <person name="Devos D.P."/>
            <person name="Kaster A.-K."/>
            <person name="Ovreas L."/>
            <person name="Rohde M."/>
            <person name="Galperin M.Y."/>
            <person name="Jogler C."/>
        </authorList>
    </citation>
    <scope>NUCLEOTIDE SEQUENCE [LARGE SCALE GENOMIC DNA]</scope>
    <source>
        <strain evidence="1 2">ElP</strain>
    </source>
</reference>
<dbReference type="Proteomes" id="UP000317835">
    <property type="component" value="Chromosome"/>
</dbReference>